<dbReference type="GO" id="GO:0080008">
    <property type="term" value="C:Cul4-RING E3 ubiquitin ligase complex"/>
    <property type="evidence" value="ECO:0007669"/>
    <property type="project" value="TreeGrafter"/>
</dbReference>
<keyword evidence="2 4" id="KW-0853">WD repeat</keyword>
<dbReference type="InterPro" id="IPR036322">
    <property type="entry name" value="WD40_repeat_dom_sf"/>
</dbReference>
<feature type="compositionally biased region" description="Basic residues" evidence="5">
    <location>
        <begin position="495"/>
        <end position="506"/>
    </location>
</feature>
<organism evidence="7">
    <name type="scientific">Thrips palmi</name>
    <name type="common">Melon thrips</name>
    <dbReference type="NCBI Taxonomy" id="161013"/>
    <lineage>
        <taxon>Eukaryota</taxon>
        <taxon>Metazoa</taxon>
        <taxon>Ecdysozoa</taxon>
        <taxon>Arthropoda</taxon>
        <taxon>Hexapoda</taxon>
        <taxon>Insecta</taxon>
        <taxon>Pterygota</taxon>
        <taxon>Neoptera</taxon>
        <taxon>Paraneoptera</taxon>
        <taxon>Thysanoptera</taxon>
        <taxon>Terebrantia</taxon>
        <taxon>Thripoidea</taxon>
        <taxon>Thripidae</taxon>
        <taxon>Thrips</taxon>
    </lineage>
</organism>
<accession>A0A6P8YE31</accession>
<feature type="compositionally biased region" description="Acidic residues" evidence="5">
    <location>
        <begin position="336"/>
        <end position="346"/>
    </location>
</feature>
<feature type="compositionally biased region" description="Low complexity" evidence="5">
    <location>
        <begin position="404"/>
        <end position="414"/>
    </location>
</feature>
<dbReference type="PROSITE" id="PS50082">
    <property type="entry name" value="WD_REPEATS_2"/>
    <property type="match status" value="2"/>
</dbReference>
<dbReference type="InterPro" id="IPR015943">
    <property type="entry name" value="WD40/YVTN_repeat-like_dom_sf"/>
</dbReference>
<feature type="compositionally biased region" description="Low complexity" evidence="5">
    <location>
        <begin position="846"/>
        <end position="878"/>
    </location>
</feature>
<dbReference type="InterPro" id="IPR039085">
    <property type="entry name" value="DCA10"/>
</dbReference>
<dbReference type="PROSITE" id="PS00678">
    <property type="entry name" value="WD_REPEATS_1"/>
    <property type="match status" value="1"/>
</dbReference>
<feature type="region of interest" description="Disordered" evidence="5">
    <location>
        <begin position="832"/>
        <end position="889"/>
    </location>
</feature>
<reference evidence="7" key="1">
    <citation type="submission" date="2025-08" db="UniProtKB">
        <authorList>
            <consortium name="RefSeq"/>
        </authorList>
    </citation>
    <scope>IDENTIFICATION</scope>
    <source>
        <tissue evidence="7">Total insect</tissue>
    </source>
</reference>
<dbReference type="FunFam" id="2.130.10.10:FF:000661">
    <property type="entry name" value="Uncharacterized protein, isoform A"/>
    <property type="match status" value="1"/>
</dbReference>
<feature type="region of interest" description="Disordered" evidence="5">
    <location>
        <begin position="318"/>
        <end position="429"/>
    </location>
</feature>
<dbReference type="PANTHER" id="PTHR14588:SF2">
    <property type="entry name" value="DDB1- AND CUL4-ASSOCIATED FACTOR 10"/>
    <property type="match status" value="1"/>
</dbReference>
<dbReference type="GeneID" id="117640014"/>
<feature type="compositionally biased region" description="Low complexity" evidence="5">
    <location>
        <begin position="538"/>
        <end position="563"/>
    </location>
</feature>
<dbReference type="RefSeq" id="XP_034232082.1">
    <property type="nucleotide sequence ID" value="XM_034376191.1"/>
</dbReference>
<dbReference type="SUPFAM" id="SSF50978">
    <property type="entry name" value="WD40 repeat-like"/>
    <property type="match status" value="1"/>
</dbReference>
<evidence type="ECO:0000313" key="7">
    <source>
        <dbReference type="RefSeq" id="XP_034232082.1"/>
    </source>
</evidence>
<dbReference type="InterPro" id="IPR001680">
    <property type="entry name" value="WD40_rpt"/>
</dbReference>
<dbReference type="SMART" id="SM00320">
    <property type="entry name" value="WD40"/>
    <property type="match status" value="4"/>
</dbReference>
<keyword evidence="6" id="KW-1185">Reference proteome</keyword>
<dbReference type="PROSITE" id="PS50294">
    <property type="entry name" value="WD_REPEATS_REGION"/>
    <property type="match status" value="1"/>
</dbReference>
<dbReference type="PANTHER" id="PTHR14588">
    <property type="entry name" value="DDB1- AND CUL4-ASSOCIATED FACTOR 10"/>
    <property type="match status" value="1"/>
</dbReference>
<feature type="region of interest" description="Disordered" evidence="5">
    <location>
        <begin position="738"/>
        <end position="767"/>
    </location>
</feature>
<feature type="repeat" description="WD" evidence="4">
    <location>
        <begin position="101"/>
        <end position="141"/>
    </location>
</feature>
<dbReference type="Gene3D" id="2.130.10.10">
    <property type="entry name" value="YVTN repeat-like/Quinoprotein amine dehydrogenase"/>
    <property type="match status" value="1"/>
</dbReference>
<feature type="repeat" description="WD" evidence="4">
    <location>
        <begin position="143"/>
        <end position="178"/>
    </location>
</feature>
<feature type="compositionally biased region" description="Low complexity" evidence="5">
    <location>
        <begin position="643"/>
        <end position="664"/>
    </location>
</feature>
<dbReference type="InterPro" id="IPR019775">
    <property type="entry name" value="WD40_repeat_CS"/>
</dbReference>
<dbReference type="InParanoid" id="A0A6P8YE31"/>
<name>A0A6P8YE31_THRPL</name>
<feature type="compositionally biased region" description="Polar residues" evidence="5">
    <location>
        <begin position="630"/>
        <end position="642"/>
    </location>
</feature>
<evidence type="ECO:0000256" key="5">
    <source>
        <dbReference type="SAM" id="MobiDB-lite"/>
    </source>
</evidence>
<feature type="compositionally biased region" description="Low complexity" evidence="5">
    <location>
        <begin position="584"/>
        <end position="617"/>
    </location>
</feature>
<feature type="compositionally biased region" description="Acidic residues" evidence="5">
    <location>
        <begin position="318"/>
        <end position="328"/>
    </location>
</feature>
<evidence type="ECO:0000256" key="3">
    <source>
        <dbReference type="ARBA" id="ARBA00022737"/>
    </source>
</evidence>
<dbReference type="Proteomes" id="UP000515158">
    <property type="component" value="Unplaced"/>
</dbReference>
<evidence type="ECO:0000313" key="6">
    <source>
        <dbReference type="Proteomes" id="UP000515158"/>
    </source>
</evidence>
<feature type="region of interest" description="Disordered" evidence="5">
    <location>
        <begin position="455"/>
        <end position="726"/>
    </location>
</feature>
<gene>
    <name evidence="7" type="primary">LOC117640014</name>
</gene>
<comment type="similarity">
    <text evidence="1">Belongs to the WD repeat DCAF10 family.</text>
</comment>
<evidence type="ECO:0000256" key="4">
    <source>
        <dbReference type="PROSITE-ProRule" id="PRU00221"/>
    </source>
</evidence>
<keyword evidence="3" id="KW-0677">Repeat</keyword>
<dbReference type="FunCoup" id="A0A6P8YE31">
    <property type="interactions" value="518"/>
</dbReference>
<sequence length="1070" mass="117107">MDTKMSALKGVDRTWHLNWLQMRETGQRLPLGYGNKFSKCLYSSMVPHTCWEQGGSIRGVHHGGVFNLEFSPDGSLLVAACEKRSFLMFDALSQKQVHAVENAHRDCVNCVRFLDSRTFVTCSDDSTVALWDARNLKSSIRTLHGHSNWVKNIEYSQNDGLLVTSGFDGSIYTWDINSYTENGFNYERVFHTNGLMRTRLTPDATKMIICTTGGYLMIIHDLNLHTLAQDLNGFKPNMYRLMQQSQTTIPAASVFTSLFSKKRKRNRIEFVTDFPTHNDPEVVSSLQIHPQGWCALSRNISHEELSEWTCVHDIQDRDDYDSMTDNEELPGYMRDDSDDVVFDEFDTSNNPRGFRGFPNPNYNSESDSDADSDSDWPPGRRPPVSRGSSRPNLRNIPPPEVDGTDSSSSTDSESVNPRRARAAQNASPRAPVGRFHALLEITRFSSTTTRLLSDTSPLFRESSSSPINNVSSSLPSRRPANRTGGQGDEVNSNPVHRRGGNIRRLRITVDGQVQMSDDDSSGEPASNVRVVDAQESNRPSGTSRLSGSRPRPRFSLRSSPSTSHSARTYHGDSSRYNALRRLSSLEGSSAAHPSSSSSRDTPTSLADSGSSLSARSSEQTERPLQIPPSRASQRSNNSPQSTSQSYVANSSISSSSSSDVQSTSRRTDQSAPQEVSAIVAPSSSQSRIQTAPPGSPPSDLHDPAQAEPRPGASSSNADADEDANASANEDINEDALEDANAGANPGANAGPNAGPNETANAAAAVGAARQARGGQGNIPLSQNMELHVASADVWEALVVIREARARRQQVPSRNLNSGRDRRDLISRFLRRLHDLNEPRQQSQAITPGSSTSSSSSSATNNSNPATTTNSTAPGNSPSEAGASSARPDRPRLLRIARARQSTRQGQAPAAIALGHFLRNPTPATRTLVMIAPHQGGAQNIHLRVSPNSYSYQSQQLKIPRNHKIHQNMPRLSHYIEEPNVGKGFIKELCFSSDGRVMCSPFSYGIRLLSFTPDCQEISTSLPTDPPVRLYEVSERMCHEDYVVSSKFSPTHCLLVSGCLKGKIVWHQPNL</sequence>
<dbReference type="OrthoDB" id="20669at2759"/>
<feature type="compositionally biased region" description="Low complexity" evidence="5">
    <location>
        <begin position="739"/>
        <end position="767"/>
    </location>
</feature>
<protein>
    <submittedName>
        <fullName evidence="7">DDB1- and CUL4-associated factor 10 homolog isoform X1</fullName>
    </submittedName>
</protein>
<dbReference type="AlphaFoldDB" id="A0A6P8YE31"/>
<proteinExistence type="inferred from homology"/>
<feature type="compositionally biased region" description="Low complexity" evidence="5">
    <location>
        <begin position="455"/>
        <end position="476"/>
    </location>
</feature>
<dbReference type="Pfam" id="PF00400">
    <property type="entry name" value="WD40"/>
    <property type="match status" value="3"/>
</dbReference>
<evidence type="ECO:0000256" key="2">
    <source>
        <dbReference type="ARBA" id="ARBA00022574"/>
    </source>
</evidence>
<dbReference type="KEGG" id="tpal:117640014"/>
<evidence type="ECO:0000256" key="1">
    <source>
        <dbReference type="ARBA" id="ARBA00005903"/>
    </source>
</evidence>
<feature type="compositionally biased region" description="Low complexity" evidence="5">
    <location>
        <begin position="382"/>
        <end position="391"/>
    </location>
</feature>